<protein>
    <submittedName>
        <fullName evidence="8">Nitric oxide reductase activation protein NorE</fullName>
    </submittedName>
</protein>
<feature type="transmembrane region" description="Helical" evidence="6">
    <location>
        <begin position="172"/>
        <end position="192"/>
    </location>
</feature>
<evidence type="ECO:0000256" key="5">
    <source>
        <dbReference type="ARBA" id="ARBA00023136"/>
    </source>
</evidence>
<keyword evidence="3 6" id="KW-0812">Transmembrane</keyword>
<comment type="similarity">
    <text evidence="2">Belongs to the cytochrome c oxidase subunit 3 family.</text>
</comment>
<proteinExistence type="inferred from homology"/>
<dbReference type="Pfam" id="PF00510">
    <property type="entry name" value="COX3"/>
    <property type="match status" value="1"/>
</dbReference>
<feature type="transmembrane region" description="Helical" evidence="6">
    <location>
        <begin position="56"/>
        <end position="77"/>
    </location>
</feature>
<accession>A0A1W1BWH1</accession>
<sequence length="193" mass="22340">MNKEKPKHPAGDFAVWIIIYIELLTFGLFFIGYIYSRRGDIELFNASQLLLDQRAGFINTILLLTSSYFVVKAINIIKTINTQEAFNRASNWLLGAIGLGGLFLILKMTEFIGKYHEGINLSTNSFFMFYFLLTMFHFMHVVLGMIILFNLYQKTKIGGYTKEEHIGLESGASYWHMVDLLWIVLFPLIYIIR</sequence>
<evidence type="ECO:0000256" key="3">
    <source>
        <dbReference type="ARBA" id="ARBA00022692"/>
    </source>
</evidence>
<comment type="subcellular location">
    <subcellularLocation>
        <location evidence="1">Membrane</location>
        <topology evidence="1">Multi-pass membrane protein</topology>
    </subcellularLocation>
</comment>
<evidence type="ECO:0000256" key="1">
    <source>
        <dbReference type="ARBA" id="ARBA00004141"/>
    </source>
</evidence>
<feature type="transmembrane region" description="Helical" evidence="6">
    <location>
        <begin position="127"/>
        <end position="152"/>
    </location>
</feature>
<feature type="domain" description="Heme-copper oxidase subunit III family profile" evidence="7">
    <location>
        <begin position="13"/>
        <end position="193"/>
    </location>
</feature>
<dbReference type="InterPro" id="IPR000298">
    <property type="entry name" value="Cyt_c_oxidase-like_su3"/>
</dbReference>
<dbReference type="GO" id="GO:0019646">
    <property type="term" value="P:aerobic electron transport chain"/>
    <property type="evidence" value="ECO:0007669"/>
    <property type="project" value="InterPro"/>
</dbReference>
<dbReference type="PANTHER" id="PTHR11403:SF6">
    <property type="entry name" value="NITRIC OXIDE REDUCTASE SUBUNIT E"/>
    <property type="match status" value="1"/>
</dbReference>
<dbReference type="EMBL" id="FPHG01000034">
    <property type="protein sequence ID" value="SFV57958.1"/>
    <property type="molecule type" value="Genomic_DNA"/>
</dbReference>
<dbReference type="InterPro" id="IPR013833">
    <property type="entry name" value="Cyt_c_oxidase_su3_a-hlx"/>
</dbReference>
<gene>
    <name evidence="8" type="ORF">MNB_SV-9-507</name>
</gene>
<dbReference type="AlphaFoldDB" id="A0A1W1BWH1"/>
<name>A0A1W1BWH1_9ZZZZ</name>
<dbReference type="GO" id="GO:0016020">
    <property type="term" value="C:membrane"/>
    <property type="evidence" value="ECO:0007669"/>
    <property type="project" value="UniProtKB-SubCell"/>
</dbReference>
<organism evidence="8">
    <name type="scientific">hydrothermal vent metagenome</name>
    <dbReference type="NCBI Taxonomy" id="652676"/>
    <lineage>
        <taxon>unclassified sequences</taxon>
        <taxon>metagenomes</taxon>
        <taxon>ecological metagenomes</taxon>
    </lineage>
</organism>
<keyword evidence="5 6" id="KW-0472">Membrane</keyword>
<evidence type="ECO:0000313" key="8">
    <source>
        <dbReference type="EMBL" id="SFV57958.1"/>
    </source>
</evidence>
<dbReference type="GO" id="GO:0004129">
    <property type="term" value="F:cytochrome-c oxidase activity"/>
    <property type="evidence" value="ECO:0007669"/>
    <property type="project" value="InterPro"/>
</dbReference>
<evidence type="ECO:0000256" key="4">
    <source>
        <dbReference type="ARBA" id="ARBA00022989"/>
    </source>
</evidence>
<evidence type="ECO:0000259" key="7">
    <source>
        <dbReference type="PROSITE" id="PS50253"/>
    </source>
</evidence>
<dbReference type="InterPro" id="IPR024791">
    <property type="entry name" value="Cyt_c/ubiquinol_Oxase_su3"/>
</dbReference>
<keyword evidence="4 6" id="KW-1133">Transmembrane helix</keyword>
<dbReference type="Gene3D" id="1.20.120.80">
    <property type="entry name" value="Cytochrome c oxidase, subunit III, four-helix bundle"/>
    <property type="match status" value="1"/>
</dbReference>
<reference evidence="8" key="1">
    <citation type="submission" date="2016-10" db="EMBL/GenBank/DDBJ databases">
        <authorList>
            <person name="de Groot N.N."/>
        </authorList>
    </citation>
    <scope>NUCLEOTIDE SEQUENCE</scope>
</reference>
<feature type="transmembrane region" description="Helical" evidence="6">
    <location>
        <begin position="13"/>
        <end position="35"/>
    </location>
</feature>
<dbReference type="PANTHER" id="PTHR11403">
    <property type="entry name" value="CYTOCHROME C OXIDASE SUBUNIT III"/>
    <property type="match status" value="1"/>
</dbReference>
<dbReference type="PROSITE" id="PS50253">
    <property type="entry name" value="COX3"/>
    <property type="match status" value="1"/>
</dbReference>
<dbReference type="InterPro" id="IPR035973">
    <property type="entry name" value="Cyt_c_oxidase_su3-like_sf"/>
</dbReference>
<evidence type="ECO:0000256" key="6">
    <source>
        <dbReference type="SAM" id="Phobius"/>
    </source>
</evidence>
<feature type="transmembrane region" description="Helical" evidence="6">
    <location>
        <begin position="89"/>
        <end position="106"/>
    </location>
</feature>
<evidence type="ECO:0000256" key="2">
    <source>
        <dbReference type="ARBA" id="ARBA00010581"/>
    </source>
</evidence>
<dbReference type="SUPFAM" id="SSF81452">
    <property type="entry name" value="Cytochrome c oxidase subunit III-like"/>
    <property type="match status" value="1"/>
</dbReference>